<feature type="transmembrane region" description="Helical" evidence="17">
    <location>
        <begin position="437"/>
        <end position="459"/>
    </location>
</feature>
<keyword evidence="5" id="KW-0808">Transferase</keyword>
<feature type="transmembrane region" description="Helical" evidence="17">
    <location>
        <begin position="191"/>
        <end position="210"/>
    </location>
</feature>
<dbReference type="PROSITE" id="PS51103">
    <property type="entry name" value="PTS_EIIC_TYPE_1"/>
    <property type="match status" value="1"/>
</dbReference>
<dbReference type="GO" id="GO:0016301">
    <property type="term" value="F:kinase activity"/>
    <property type="evidence" value="ECO:0007669"/>
    <property type="project" value="UniProtKB-KW"/>
</dbReference>
<keyword evidence="7 17" id="KW-0812">Transmembrane</keyword>
<feature type="transmembrane region" description="Helical" evidence="17">
    <location>
        <begin position="303"/>
        <end position="328"/>
    </location>
</feature>
<dbReference type="GO" id="GO:0008982">
    <property type="term" value="F:protein-N(PI)-phosphohistidine-sugar phosphotransferase activity"/>
    <property type="evidence" value="ECO:0007669"/>
    <property type="project" value="InterPro"/>
</dbReference>
<evidence type="ECO:0000256" key="15">
    <source>
        <dbReference type="ARBA" id="ARBA00081008"/>
    </source>
</evidence>
<dbReference type="PANTHER" id="PTHR30175:SF1">
    <property type="entry name" value="PTS SYSTEM ARBUTIN-, CELLOBIOSE-, AND SALICIN-SPECIFIC EIIBC COMPONENT-RELATED"/>
    <property type="match status" value="1"/>
</dbReference>
<dbReference type="InterPro" id="IPR050558">
    <property type="entry name" value="PTS_Sugar-Specific_Components"/>
</dbReference>
<evidence type="ECO:0000256" key="7">
    <source>
        <dbReference type="ARBA" id="ARBA00022692"/>
    </source>
</evidence>
<dbReference type="Pfam" id="PF00358">
    <property type="entry name" value="PTS_EIIA_1"/>
    <property type="match status" value="1"/>
</dbReference>
<dbReference type="InterPro" id="IPR001127">
    <property type="entry name" value="PTS_EIIA_1_perm"/>
</dbReference>
<evidence type="ECO:0000256" key="13">
    <source>
        <dbReference type="ARBA" id="ARBA00048931"/>
    </source>
</evidence>
<keyword evidence="22" id="KW-1185">Reference proteome</keyword>
<comment type="function">
    <text evidence="12">The phosphoenolpyruvate-dependent sugar phosphotransferase system (sugar PTS), a major carbohydrate active transport system, catalyzes the phosphorylation of incoming sugar substrates concomitantly with their translocation across the cell membrane. This system is involved in sucrose transport.</text>
</comment>
<evidence type="ECO:0000256" key="11">
    <source>
        <dbReference type="ARBA" id="ARBA00044053"/>
    </source>
</evidence>
<evidence type="ECO:0000256" key="10">
    <source>
        <dbReference type="ARBA" id="ARBA00023136"/>
    </source>
</evidence>
<proteinExistence type="predicted"/>
<dbReference type="InterPro" id="IPR011055">
    <property type="entry name" value="Dup_hybrid_motif"/>
</dbReference>
<evidence type="ECO:0000256" key="9">
    <source>
        <dbReference type="ARBA" id="ARBA00022989"/>
    </source>
</evidence>
<dbReference type="Pfam" id="PF02378">
    <property type="entry name" value="PTS_EIIC"/>
    <property type="match status" value="1"/>
</dbReference>
<dbReference type="AlphaFoldDB" id="A0A0R1V327"/>
<dbReference type="EMBL" id="AZFQ01000052">
    <property type="protein sequence ID" value="KRL97394.1"/>
    <property type="molecule type" value="Genomic_DNA"/>
</dbReference>
<keyword evidence="3" id="KW-1003">Cell membrane</keyword>
<evidence type="ECO:0000256" key="14">
    <source>
        <dbReference type="ARBA" id="ARBA00074554"/>
    </source>
</evidence>
<dbReference type="Gene3D" id="2.70.70.10">
    <property type="entry name" value="Glucose Permease (Domain IIA)"/>
    <property type="match status" value="1"/>
</dbReference>
<dbReference type="CDD" id="cd00212">
    <property type="entry name" value="PTS_IIB_glc"/>
    <property type="match status" value="1"/>
</dbReference>
<keyword evidence="9 17" id="KW-1133">Transmembrane helix</keyword>
<organism evidence="21 22">
    <name type="scientific">Liquorilactobacillus satsumensis DSM 16230 = JCM 12392</name>
    <dbReference type="NCBI Taxonomy" id="1423801"/>
    <lineage>
        <taxon>Bacteria</taxon>
        <taxon>Bacillati</taxon>
        <taxon>Bacillota</taxon>
        <taxon>Bacilli</taxon>
        <taxon>Lactobacillales</taxon>
        <taxon>Lactobacillaceae</taxon>
        <taxon>Liquorilactobacillus</taxon>
    </lineage>
</organism>
<accession>A0A0R1V327</accession>
<evidence type="ECO:0000256" key="8">
    <source>
        <dbReference type="ARBA" id="ARBA00022777"/>
    </source>
</evidence>
<keyword evidence="8" id="KW-0418">Kinase</keyword>
<dbReference type="FunFam" id="3.30.1360.60:FF:000001">
    <property type="entry name" value="PTS system glucose-specific IIBC component PtsG"/>
    <property type="match status" value="1"/>
</dbReference>
<comment type="catalytic activity">
    <reaction evidence="13">
        <text>N(pros)-phospho-L-histidyl-[protein](out) + sucrose = sucrose 6(G)-phosphate(in) + L-histidyl-[protein]</text>
        <dbReference type="Rhea" id="RHEA:49236"/>
        <dbReference type="Rhea" id="RHEA-COMP:9745"/>
        <dbReference type="Rhea" id="RHEA-COMP:9746"/>
        <dbReference type="ChEBI" id="CHEBI:17992"/>
        <dbReference type="ChEBI" id="CHEBI:29979"/>
        <dbReference type="ChEBI" id="CHEBI:64837"/>
        <dbReference type="ChEBI" id="CHEBI:91002"/>
        <dbReference type="EC" id="2.7.1.211"/>
    </reaction>
</comment>
<evidence type="ECO:0000256" key="12">
    <source>
        <dbReference type="ARBA" id="ARBA00045139"/>
    </source>
</evidence>
<feature type="transmembrane region" description="Helical" evidence="17">
    <location>
        <begin position="264"/>
        <end position="297"/>
    </location>
</feature>
<dbReference type="NCBIfam" id="TIGR00826">
    <property type="entry name" value="EIIB_glc"/>
    <property type="match status" value="1"/>
</dbReference>
<evidence type="ECO:0000313" key="22">
    <source>
        <dbReference type="Proteomes" id="UP000051166"/>
    </source>
</evidence>
<dbReference type="InterPro" id="IPR011297">
    <property type="entry name" value="PTS_IIABC_b_glu"/>
</dbReference>
<dbReference type="PROSITE" id="PS51098">
    <property type="entry name" value="PTS_EIIB_TYPE_1"/>
    <property type="match status" value="1"/>
</dbReference>
<dbReference type="InterPro" id="IPR001996">
    <property type="entry name" value="PTS_IIB_1"/>
</dbReference>
<feature type="active site" description="Phosphocysteine intermediate; for EIIB activity" evidence="16">
    <location>
        <position position="44"/>
    </location>
</feature>
<dbReference type="NCBIfam" id="TIGR01995">
    <property type="entry name" value="PTS-II-ABC-beta"/>
    <property type="match status" value="1"/>
</dbReference>
<evidence type="ECO:0000256" key="2">
    <source>
        <dbReference type="ARBA" id="ARBA00022448"/>
    </source>
</evidence>
<keyword evidence="4" id="KW-0762">Sugar transport</keyword>
<comment type="subcellular location">
    <subcellularLocation>
        <location evidence="1">Cell membrane</location>
        <topology evidence="1">Multi-pass membrane protein</topology>
    </subcellularLocation>
</comment>
<evidence type="ECO:0000313" key="21">
    <source>
        <dbReference type="EMBL" id="KRL97394.1"/>
    </source>
</evidence>
<evidence type="ECO:0000256" key="16">
    <source>
        <dbReference type="PROSITE-ProRule" id="PRU00421"/>
    </source>
</evidence>
<feature type="transmembrane region" description="Helical" evidence="17">
    <location>
        <begin position="163"/>
        <end position="184"/>
    </location>
</feature>
<dbReference type="InterPro" id="IPR036878">
    <property type="entry name" value="Glu_permease_IIB"/>
</dbReference>
<feature type="transmembrane region" description="Helical" evidence="17">
    <location>
        <begin position="340"/>
        <end position="360"/>
    </location>
</feature>
<dbReference type="SUPFAM" id="SSF51261">
    <property type="entry name" value="Duplicated hybrid motif"/>
    <property type="match status" value="1"/>
</dbReference>
<keyword evidence="6" id="KW-0598">Phosphotransferase system</keyword>
<keyword evidence="10 17" id="KW-0472">Membrane</keyword>
<dbReference type="PANTHER" id="PTHR30175">
    <property type="entry name" value="PHOSPHOTRANSFERASE SYSTEM TRANSPORT PROTEIN"/>
    <property type="match status" value="1"/>
</dbReference>
<dbReference type="Gene3D" id="3.30.1360.60">
    <property type="entry name" value="Glucose permease domain IIB"/>
    <property type="match status" value="1"/>
</dbReference>
<protein>
    <recommendedName>
        <fullName evidence="14">PTS system sucrose-specific EIIBCA component</fullName>
        <ecNumber evidence="11">2.7.1.211</ecNumber>
    </recommendedName>
    <alternativeName>
        <fullName evidence="15">EIIBCA-Scr</fullName>
    </alternativeName>
</protein>
<feature type="transmembrane region" description="Helical" evidence="17">
    <location>
        <begin position="216"/>
        <end position="243"/>
    </location>
</feature>
<comment type="caution">
    <text evidence="21">The sequence shown here is derived from an EMBL/GenBank/DDBJ whole genome shotgun (WGS) entry which is preliminary data.</text>
</comment>
<evidence type="ECO:0000256" key="4">
    <source>
        <dbReference type="ARBA" id="ARBA00022597"/>
    </source>
</evidence>
<dbReference type="PROSITE" id="PS01035">
    <property type="entry name" value="PTS_EIIB_TYPE_1_CYS"/>
    <property type="match status" value="1"/>
</dbReference>
<evidence type="ECO:0000256" key="17">
    <source>
        <dbReference type="SAM" id="Phobius"/>
    </source>
</evidence>
<sequence>MSLLELDPGFYLKLGVNKMDYEKLAAAILKDVGGKENINTAWHCATRLRFKLKDEHQADTAALEELTGVITVVKSAGQYQVVIGNAVANVFEALARLAGLENEDRQKEVKETDKNIVNRFIGFISGTFTPFLGALAGAGILKGLLALFVALKWLNTTSGTYEILYAAGDGLFNFLPIFLAFTAAKRLKVNQFVAVALASALVYPTLVTIASKSQTIAFLGIPVIPTTYTSSVIPILLAVWVLSYIEPVLDRIFPEAVRNIFTPLFSLAIMVPLTMLVVGPLGSSIGNVLATAISAIYNFAPPLAGALMGAFWQVFVIFGVHWTFVPVMMNNIAKMGYDPLLPILSAAVLSQAGAALGIFLKTKDQKQKALAGSGVVTGIFGITEPIIYGLTLKLKRPFICAVIAGGVGGAIIGGFQAKASSFTLPSLLALPTYIGKGFSGVVIGIGVAFLLGALLTYFFGLRGVSQQAETNSKESEQLIAPVAGTILPLTSVADEVFASEAMGKGIAIKPDDGHVTSPVAGTVSAVYPTGHAIGLISDQGAEILIHIGIDTVKLNGKYFETKVKKDQHVNPGDELVTFAPDKIAEAGYDNTVMLIITNSKQYTVATTAETLAQDNNWLLKLQLAHN</sequence>
<dbReference type="GO" id="GO:0009401">
    <property type="term" value="P:phosphoenolpyruvate-dependent sugar phosphotransferase system"/>
    <property type="evidence" value="ECO:0007669"/>
    <property type="project" value="UniProtKB-KW"/>
</dbReference>
<feature type="domain" description="PTS EIIC type-1" evidence="20">
    <location>
        <begin position="122"/>
        <end position="475"/>
    </location>
</feature>
<dbReference type="InterPro" id="IPR013013">
    <property type="entry name" value="PTS_EIIC_1"/>
</dbReference>
<dbReference type="PROSITE" id="PS00371">
    <property type="entry name" value="PTS_EIIA_TYPE_1_HIS"/>
    <property type="match status" value="1"/>
</dbReference>
<feature type="domain" description="PTS EIIB type-1" evidence="19">
    <location>
        <begin position="22"/>
        <end position="104"/>
    </location>
</feature>
<gene>
    <name evidence="21" type="ORF">FD50_GL001373</name>
</gene>
<feature type="transmembrane region" description="Helical" evidence="17">
    <location>
        <begin position="398"/>
        <end position="417"/>
    </location>
</feature>
<dbReference type="Pfam" id="PF00367">
    <property type="entry name" value="PTS_EIIB"/>
    <property type="match status" value="1"/>
</dbReference>
<dbReference type="PROSITE" id="PS51093">
    <property type="entry name" value="PTS_EIIA_TYPE_1"/>
    <property type="match status" value="1"/>
</dbReference>
<evidence type="ECO:0000259" key="18">
    <source>
        <dbReference type="PROSITE" id="PS51093"/>
    </source>
</evidence>
<dbReference type="InterPro" id="IPR018113">
    <property type="entry name" value="PTrfase_EIIB_Cys"/>
</dbReference>
<dbReference type="PATRIC" id="fig|1423801.4.peg.1405"/>
<dbReference type="EC" id="2.7.1.211" evidence="11"/>
<feature type="domain" description="PTS EIIA type-1" evidence="18">
    <location>
        <begin position="494"/>
        <end position="598"/>
    </location>
</feature>
<evidence type="ECO:0000259" key="20">
    <source>
        <dbReference type="PROSITE" id="PS51103"/>
    </source>
</evidence>
<evidence type="ECO:0000256" key="1">
    <source>
        <dbReference type="ARBA" id="ARBA00004651"/>
    </source>
</evidence>
<name>A0A0R1V327_9LACO</name>
<dbReference type="GO" id="GO:0015771">
    <property type="term" value="P:trehalose transport"/>
    <property type="evidence" value="ECO:0007669"/>
    <property type="project" value="TreeGrafter"/>
</dbReference>
<reference evidence="21 22" key="1">
    <citation type="journal article" date="2015" name="Genome Announc.">
        <title>Expanding the biotechnology potential of lactobacilli through comparative genomics of 213 strains and associated genera.</title>
        <authorList>
            <person name="Sun Z."/>
            <person name="Harris H.M."/>
            <person name="McCann A."/>
            <person name="Guo C."/>
            <person name="Argimon S."/>
            <person name="Zhang W."/>
            <person name="Yang X."/>
            <person name="Jeffery I.B."/>
            <person name="Cooney J.C."/>
            <person name="Kagawa T.F."/>
            <person name="Liu W."/>
            <person name="Song Y."/>
            <person name="Salvetti E."/>
            <person name="Wrobel A."/>
            <person name="Rasinkangas P."/>
            <person name="Parkhill J."/>
            <person name="Rea M.C."/>
            <person name="O'Sullivan O."/>
            <person name="Ritari J."/>
            <person name="Douillard F.P."/>
            <person name="Paul Ross R."/>
            <person name="Yang R."/>
            <person name="Briner A.E."/>
            <person name="Felis G.E."/>
            <person name="de Vos W.M."/>
            <person name="Barrangou R."/>
            <person name="Klaenhammer T.R."/>
            <person name="Caufield P.W."/>
            <person name="Cui Y."/>
            <person name="Zhang H."/>
            <person name="O'Toole P.W."/>
        </authorList>
    </citation>
    <scope>NUCLEOTIDE SEQUENCE [LARGE SCALE GENOMIC DNA]</scope>
    <source>
        <strain evidence="21 22">DSM 16230</strain>
    </source>
</reference>
<feature type="transmembrane region" description="Helical" evidence="17">
    <location>
        <begin position="120"/>
        <end position="151"/>
    </location>
</feature>
<dbReference type="FunFam" id="2.70.70.10:FF:000001">
    <property type="entry name" value="PTS system glucose-specific IIA component"/>
    <property type="match status" value="1"/>
</dbReference>
<dbReference type="GO" id="GO:0005886">
    <property type="term" value="C:plasma membrane"/>
    <property type="evidence" value="ECO:0007669"/>
    <property type="project" value="UniProtKB-SubCell"/>
</dbReference>
<dbReference type="InterPro" id="IPR003352">
    <property type="entry name" value="PTS_EIIC"/>
</dbReference>
<evidence type="ECO:0000259" key="19">
    <source>
        <dbReference type="PROSITE" id="PS51098"/>
    </source>
</evidence>
<evidence type="ECO:0000256" key="6">
    <source>
        <dbReference type="ARBA" id="ARBA00022683"/>
    </source>
</evidence>
<keyword evidence="2" id="KW-0813">Transport</keyword>
<evidence type="ECO:0000256" key="5">
    <source>
        <dbReference type="ARBA" id="ARBA00022679"/>
    </source>
</evidence>
<dbReference type="SUPFAM" id="SSF55604">
    <property type="entry name" value="Glucose permease domain IIB"/>
    <property type="match status" value="1"/>
</dbReference>
<dbReference type="GO" id="GO:0090589">
    <property type="term" value="F:protein-phosphocysteine-trehalose phosphotransferase system transporter activity"/>
    <property type="evidence" value="ECO:0007669"/>
    <property type="project" value="TreeGrafter"/>
</dbReference>
<dbReference type="Proteomes" id="UP000051166">
    <property type="component" value="Unassembled WGS sequence"/>
</dbReference>
<evidence type="ECO:0000256" key="3">
    <source>
        <dbReference type="ARBA" id="ARBA00022475"/>
    </source>
</evidence>
<dbReference type="STRING" id="1423801.FD50_GL001373"/>
<dbReference type="CDD" id="cd00210">
    <property type="entry name" value="PTS_IIA_glc"/>
    <property type="match status" value="1"/>
</dbReference>
<dbReference type="NCBIfam" id="TIGR00830">
    <property type="entry name" value="PTBA"/>
    <property type="match status" value="1"/>
</dbReference>